<dbReference type="PIRSF" id="PIRSF028846">
    <property type="entry name" value="UCP028846"/>
    <property type="match status" value="1"/>
</dbReference>
<dbReference type="GO" id="GO:0005975">
    <property type="term" value="P:carbohydrate metabolic process"/>
    <property type="evidence" value="ECO:0007669"/>
    <property type="project" value="InterPro"/>
</dbReference>
<dbReference type="GO" id="GO:0003824">
    <property type="term" value="F:catalytic activity"/>
    <property type="evidence" value="ECO:0007669"/>
    <property type="project" value="UniProtKB-ARBA"/>
</dbReference>
<evidence type="ECO:0000313" key="1">
    <source>
        <dbReference type="EMBL" id="KAK5109623.1"/>
    </source>
</evidence>
<accession>A0AAN7TJK2</accession>
<dbReference type="InterPro" id="IPR008313">
    <property type="entry name" value="GH125"/>
</dbReference>
<gene>
    <name evidence="1" type="ORF">LTR62_006860</name>
</gene>
<dbReference type="EMBL" id="JAVRRL010000061">
    <property type="protein sequence ID" value="KAK5109623.1"/>
    <property type="molecule type" value="Genomic_DNA"/>
</dbReference>
<dbReference type="PANTHER" id="PTHR31047:SF1">
    <property type="entry name" value="DUF1237 DOMAIN-CONTAINING PROTEIN"/>
    <property type="match status" value="1"/>
</dbReference>
<evidence type="ECO:0000313" key="2">
    <source>
        <dbReference type="Proteomes" id="UP001310890"/>
    </source>
</evidence>
<protein>
    <recommendedName>
        <fullName evidence="3">Glycoside hydrolase family 125 protein</fullName>
    </recommendedName>
</protein>
<proteinExistence type="predicted"/>
<dbReference type="SMART" id="SM01149">
    <property type="entry name" value="DUF1237"/>
    <property type="match status" value="1"/>
</dbReference>
<dbReference type="Proteomes" id="UP001310890">
    <property type="component" value="Unassembled WGS sequence"/>
</dbReference>
<dbReference type="InterPro" id="IPR012341">
    <property type="entry name" value="6hp_glycosidase-like_sf"/>
</dbReference>
<dbReference type="AlphaFoldDB" id="A0AAN7TJK2"/>
<dbReference type="Pfam" id="PF06824">
    <property type="entry name" value="Glyco_hydro_125"/>
    <property type="match status" value="1"/>
</dbReference>
<dbReference type="InterPro" id="IPR008928">
    <property type="entry name" value="6-hairpin_glycosidase_sf"/>
</dbReference>
<organism evidence="1 2">
    <name type="scientific">Meristemomyces frigidus</name>
    <dbReference type="NCBI Taxonomy" id="1508187"/>
    <lineage>
        <taxon>Eukaryota</taxon>
        <taxon>Fungi</taxon>
        <taxon>Dikarya</taxon>
        <taxon>Ascomycota</taxon>
        <taxon>Pezizomycotina</taxon>
        <taxon>Dothideomycetes</taxon>
        <taxon>Dothideomycetidae</taxon>
        <taxon>Mycosphaerellales</taxon>
        <taxon>Teratosphaeriaceae</taxon>
        <taxon>Meristemomyces</taxon>
    </lineage>
</organism>
<evidence type="ECO:0008006" key="3">
    <source>
        <dbReference type="Google" id="ProtNLM"/>
    </source>
</evidence>
<comment type="caution">
    <text evidence="1">The sequence shown here is derived from an EMBL/GenBank/DDBJ whole genome shotgun (WGS) entry which is preliminary data.</text>
</comment>
<sequence length="505" mass="55385">MALAATEPPAFCPNYLDYALVPHAPFSGGAYNLSYMRPIPACRTFNSTIVESTVTNISNAITDPDLKRLFVNSYPNTLDTAIKWKGYANGSDEELTFVITGDINAMWLRDSANQMQSYLPLLTASSAYDSLASLYRGVINLQARYILIDPYCNSFQPPVESGVSPSNNPSASDDTVRPNYTNTSIFECKYELDSLAAFLEVSSNYYNATQDATFFKKYQWVDAVESILALAENMTVPTYQPDGNVSVLSYSFTRLTNRASETTENSGLGNPFNNGTGLIRSFARPSDDITIFQGLIPSNMMFSRFLASASLIAAAIGEDGLASRMDCLASELRDAITAHGIVNGGSFGSIYAYEVDGYMGQNIMDDANIPSLLAAPFFGYLEVNDALYQNTRKLLLSAQNPYFMRGPDISAIGGAHDGPGYAWPMAAIVRILTSSDNVEITQQLQEIVSTTDGLGLIHESINTYNISDWTRQWFSWANGLFGQMILDLEDRKPELLQQSFQGNSG</sequence>
<dbReference type="SUPFAM" id="SSF48208">
    <property type="entry name" value="Six-hairpin glycosidases"/>
    <property type="match status" value="1"/>
</dbReference>
<dbReference type="PANTHER" id="PTHR31047">
    <property type="entry name" value="MEIOTICALLY UP-REGULATED GENE 157 PROTEIN"/>
    <property type="match status" value="1"/>
</dbReference>
<dbReference type="Gene3D" id="1.50.10.10">
    <property type="match status" value="1"/>
</dbReference>
<reference evidence="1" key="1">
    <citation type="submission" date="2023-08" db="EMBL/GenBank/DDBJ databases">
        <title>Black Yeasts Isolated from many extreme environments.</title>
        <authorList>
            <person name="Coleine C."/>
            <person name="Stajich J.E."/>
            <person name="Selbmann L."/>
        </authorList>
    </citation>
    <scope>NUCLEOTIDE SEQUENCE</scope>
    <source>
        <strain evidence="1">CCFEE 5401</strain>
    </source>
</reference>
<name>A0AAN7TJK2_9PEZI</name>